<organism evidence="1 2">
    <name type="scientific">Streptomyces zaomyceticus</name>
    <dbReference type="NCBI Taxonomy" id="68286"/>
    <lineage>
        <taxon>Bacteria</taxon>
        <taxon>Bacillati</taxon>
        <taxon>Actinomycetota</taxon>
        <taxon>Actinomycetes</taxon>
        <taxon>Kitasatosporales</taxon>
        <taxon>Streptomycetaceae</taxon>
        <taxon>Streptomyces</taxon>
    </lineage>
</organism>
<dbReference type="RefSeq" id="WP_327160014.1">
    <property type="nucleotide sequence ID" value="NZ_CP108062.1"/>
</dbReference>
<accession>A0ABZ1LJ89</accession>
<evidence type="ECO:0000313" key="2">
    <source>
        <dbReference type="Proteomes" id="UP001622594"/>
    </source>
</evidence>
<evidence type="ECO:0000313" key="1">
    <source>
        <dbReference type="EMBL" id="WTR74581.1"/>
    </source>
</evidence>
<sequence>MTRGRIGLVEMLASDEHEYMEQDGVATYQLSGRLGLAQIASVDPRTHASMKAKGVTGFGIDQWIGSRGRTLRFELRGVEAADKVTFSGFGPVERFTAPTGG</sequence>
<reference evidence="1 2" key="1">
    <citation type="submission" date="2022-10" db="EMBL/GenBank/DDBJ databases">
        <title>The complete genomes of actinobacterial strains from the NBC collection.</title>
        <authorList>
            <person name="Joergensen T.S."/>
            <person name="Alvarez Arevalo M."/>
            <person name="Sterndorff E.B."/>
            <person name="Faurdal D."/>
            <person name="Vuksanovic O."/>
            <person name="Mourched A.-S."/>
            <person name="Charusanti P."/>
            <person name="Shaw S."/>
            <person name="Blin K."/>
            <person name="Weber T."/>
        </authorList>
    </citation>
    <scope>NUCLEOTIDE SEQUENCE [LARGE SCALE GENOMIC DNA]</scope>
    <source>
        <strain evidence="1 2">NBC_00123</strain>
    </source>
</reference>
<name>A0ABZ1LJ89_9ACTN</name>
<protein>
    <submittedName>
        <fullName evidence="1">Uncharacterized protein</fullName>
    </submittedName>
</protein>
<dbReference type="EMBL" id="CP108188">
    <property type="protein sequence ID" value="WTR74581.1"/>
    <property type="molecule type" value="Genomic_DNA"/>
</dbReference>
<proteinExistence type="predicted"/>
<gene>
    <name evidence="1" type="ORF">OG814_37490</name>
</gene>
<dbReference type="Proteomes" id="UP001622594">
    <property type="component" value="Chromosome"/>
</dbReference>
<keyword evidence="2" id="KW-1185">Reference proteome</keyword>